<reference evidence="4" key="2">
    <citation type="submission" date="2025-09" db="UniProtKB">
        <authorList>
            <consortium name="Ensembl"/>
        </authorList>
    </citation>
    <scope>IDENTIFICATION</scope>
</reference>
<name>A0A674ANE8_SALTR</name>
<dbReference type="PANTHER" id="PTHR13814">
    <property type="entry name" value="FETUIN"/>
    <property type="match status" value="1"/>
</dbReference>
<dbReference type="PANTHER" id="PTHR13814:SF6">
    <property type="entry name" value="ALPHA-2-HS-GLYCOPROTEIN"/>
    <property type="match status" value="1"/>
</dbReference>
<proteinExistence type="predicted"/>
<dbReference type="InterPro" id="IPR050735">
    <property type="entry name" value="Kininogen_Fetuin_HRG"/>
</dbReference>
<feature type="chain" id="PRO_5025592786" evidence="3">
    <location>
        <begin position="20"/>
        <end position="191"/>
    </location>
</feature>
<dbReference type="Gene3D" id="3.10.450.10">
    <property type="match status" value="1"/>
</dbReference>
<dbReference type="AlphaFoldDB" id="A0A674ANE8"/>
<keyword evidence="5" id="KW-1185">Reference proteome</keyword>
<dbReference type="GO" id="GO:0031012">
    <property type="term" value="C:extracellular matrix"/>
    <property type="evidence" value="ECO:0007669"/>
    <property type="project" value="TreeGrafter"/>
</dbReference>
<evidence type="ECO:0000313" key="4">
    <source>
        <dbReference type="Ensembl" id="ENSSTUP00000060954.1"/>
    </source>
</evidence>
<evidence type="ECO:0000313" key="5">
    <source>
        <dbReference type="Proteomes" id="UP000472277"/>
    </source>
</evidence>
<sequence length="191" mass="21639">MRGLVILSVLTVCALNCASVPTRDTSGRHWSCDENEKEPGARLAMLSINNKHFHGYKFQLSNITSSTVEKGQSDCKLHLELDLQETTCHIINPKSFEECDIRQFYETVSHYTIMANQTFNNISDTFSPEKIVRMCPDCPTLLPLHSPEGLESVKAGLRQFNMDHNYTSYFKLMEVGRIISGVCQNRSLFQG</sequence>
<keyword evidence="2" id="KW-0325">Glycoprotein</keyword>
<dbReference type="GeneTree" id="ENSGT00950000182930"/>
<accession>A0A674ANE8</accession>
<keyword evidence="3" id="KW-0732">Signal</keyword>
<keyword evidence="1" id="KW-1015">Disulfide bond</keyword>
<dbReference type="GO" id="GO:0004866">
    <property type="term" value="F:endopeptidase inhibitor activity"/>
    <property type="evidence" value="ECO:0007669"/>
    <property type="project" value="TreeGrafter"/>
</dbReference>
<evidence type="ECO:0000256" key="3">
    <source>
        <dbReference type="SAM" id="SignalP"/>
    </source>
</evidence>
<dbReference type="InterPro" id="IPR046350">
    <property type="entry name" value="Cystatin_sf"/>
</dbReference>
<dbReference type="GO" id="GO:0072562">
    <property type="term" value="C:blood microparticle"/>
    <property type="evidence" value="ECO:0007669"/>
    <property type="project" value="TreeGrafter"/>
</dbReference>
<reference evidence="4" key="1">
    <citation type="submission" date="2025-08" db="UniProtKB">
        <authorList>
            <consortium name="Ensembl"/>
        </authorList>
    </citation>
    <scope>IDENTIFICATION</scope>
</reference>
<gene>
    <name evidence="4" type="primary">ahsg1</name>
</gene>
<dbReference type="SUPFAM" id="SSF54403">
    <property type="entry name" value="Cystatin/monellin"/>
    <property type="match status" value="1"/>
</dbReference>
<evidence type="ECO:0000256" key="1">
    <source>
        <dbReference type="ARBA" id="ARBA00023157"/>
    </source>
</evidence>
<dbReference type="Proteomes" id="UP000472277">
    <property type="component" value="Chromosome 22"/>
</dbReference>
<protein>
    <submittedName>
        <fullName evidence="4">Alpha-2-HS-glycoprotein-like</fullName>
    </submittedName>
</protein>
<organism evidence="4 5">
    <name type="scientific">Salmo trutta</name>
    <name type="common">Brown trout</name>
    <dbReference type="NCBI Taxonomy" id="8032"/>
    <lineage>
        <taxon>Eukaryota</taxon>
        <taxon>Metazoa</taxon>
        <taxon>Chordata</taxon>
        <taxon>Craniata</taxon>
        <taxon>Vertebrata</taxon>
        <taxon>Euteleostomi</taxon>
        <taxon>Actinopterygii</taxon>
        <taxon>Neopterygii</taxon>
        <taxon>Teleostei</taxon>
        <taxon>Protacanthopterygii</taxon>
        <taxon>Salmoniformes</taxon>
        <taxon>Salmonidae</taxon>
        <taxon>Salmoninae</taxon>
        <taxon>Salmo</taxon>
    </lineage>
</organism>
<dbReference type="Ensembl" id="ENSSTUT00000064312.1">
    <property type="protein sequence ID" value="ENSSTUP00000060954.1"/>
    <property type="gene ID" value="ENSSTUG00000026444.1"/>
</dbReference>
<evidence type="ECO:0000256" key="2">
    <source>
        <dbReference type="ARBA" id="ARBA00023180"/>
    </source>
</evidence>
<feature type="signal peptide" evidence="3">
    <location>
        <begin position="1"/>
        <end position="19"/>
    </location>
</feature>